<sequence length="68" mass="7733">MHDIEIPTAELPEAIRTWLALQPAVIFTVERLDDQRVLLRPLPDVAPELLARAQVTLAQYRDALMNLT</sequence>
<protein>
    <submittedName>
        <fullName evidence="1">Uncharacterized protein</fullName>
    </submittedName>
</protein>
<name>A0A0P9F6I0_9CHLR</name>
<proteinExistence type="predicted"/>
<reference evidence="1 2" key="1">
    <citation type="submission" date="2015-09" db="EMBL/GenBank/DDBJ databases">
        <title>Draft genome sequence of Kouleothrix aurantiaca JCM 19913.</title>
        <authorList>
            <person name="Hemp J."/>
        </authorList>
    </citation>
    <scope>NUCLEOTIDE SEQUENCE [LARGE SCALE GENOMIC DNA]</scope>
    <source>
        <strain evidence="1 2">COM-B</strain>
    </source>
</reference>
<dbReference type="Proteomes" id="UP000050509">
    <property type="component" value="Unassembled WGS sequence"/>
</dbReference>
<organism evidence="1 2">
    <name type="scientific">Kouleothrix aurantiaca</name>
    <dbReference type="NCBI Taxonomy" id="186479"/>
    <lineage>
        <taxon>Bacteria</taxon>
        <taxon>Bacillati</taxon>
        <taxon>Chloroflexota</taxon>
        <taxon>Chloroflexia</taxon>
        <taxon>Chloroflexales</taxon>
        <taxon>Roseiflexineae</taxon>
        <taxon>Roseiflexaceae</taxon>
        <taxon>Kouleothrix</taxon>
    </lineage>
</organism>
<comment type="caution">
    <text evidence="1">The sequence shown here is derived from an EMBL/GenBank/DDBJ whole genome shotgun (WGS) entry which is preliminary data.</text>
</comment>
<gene>
    <name evidence="1" type="ORF">SE17_41405</name>
</gene>
<evidence type="ECO:0000313" key="2">
    <source>
        <dbReference type="Proteomes" id="UP000050509"/>
    </source>
</evidence>
<evidence type="ECO:0000313" key="1">
    <source>
        <dbReference type="EMBL" id="KPV47816.1"/>
    </source>
</evidence>
<dbReference type="AlphaFoldDB" id="A0A0P9F6I0"/>
<keyword evidence="2" id="KW-1185">Reference proteome</keyword>
<accession>A0A0P9F6I0</accession>
<dbReference type="EMBL" id="LJCR01003208">
    <property type="protein sequence ID" value="KPV47816.1"/>
    <property type="molecule type" value="Genomic_DNA"/>
</dbReference>